<dbReference type="Proteomes" id="UP000678393">
    <property type="component" value="Unassembled WGS sequence"/>
</dbReference>
<dbReference type="PANTHER" id="PTHR24373">
    <property type="entry name" value="SLIT RELATED LEUCINE-RICH REPEAT NEURONAL PROTEIN"/>
    <property type="match status" value="1"/>
</dbReference>
<gene>
    <name evidence="4" type="ORF">CUNI_LOCUS5422</name>
</gene>
<evidence type="ECO:0000313" key="4">
    <source>
        <dbReference type="EMBL" id="CAG5119864.1"/>
    </source>
</evidence>
<dbReference type="Pfam" id="PF13855">
    <property type="entry name" value="LRR_8"/>
    <property type="match status" value="1"/>
</dbReference>
<evidence type="ECO:0000256" key="1">
    <source>
        <dbReference type="ARBA" id="ARBA00022614"/>
    </source>
</evidence>
<dbReference type="SMART" id="SM00369">
    <property type="entry name" value="LRR_TYP"/>
    <property type="match status" value="5"/>
</dbReference>
<dbReference type="PANTHER" id="PTHR24373:SF275">
    <property type="entry name" value="TIR DOMAIN-CONTAINING PROTEIN"/>
    <property type="match status" value="1"/>
</dbReference>
<name>A0A8S3YRY0_9EUPU</name>
<dbReference type="InterPro" id="IPR032675">
    <property type="entry name" value="LRR_dom_sf"/>
</dbReference>
<evidence type="ECO:0000256" key="2">
    <source>
        <dbReference type="ARBA" id="ARBA00022729"/>
    </source>
</evidence>
<proteinExistence type="predicted"/>
<comment type="caution">
    <text evidence="4">The sequence shown here is derived from an EMBL/GenBank/DDBJ whole genome shotgun (WGS) entry which is preliminary data.</text>
</comment>
<dbReference type="AlphaFoldDB" id="A0A8S3YRY0"/>
<organism evidence="4 5">
    <name type="scientific">Candidula unifasciata</name>
    <dbReference type="NCBI Taxonomy" id="100452"/>
    <lineage>
        <taxon>Eukaryota</taxon>
        <taxon>Metazoa</taxon>
        <taxon>Spiralia</taxon>
        <taxon>Lophotrochozoa</taxon>
        <taxon>Mollusca</taxon>
        <taxon>Gastropoda</taxon>
        <taxon>Heterobranchia</taxon>
        <taxon>Euthyneura</taxon>
        <taxon>Panpulmonata</taxon>
        <taxon>Eupulmonata</taxon>
        <taxon>Stylommatophora</taxon>
        <taxon>Helicina</taxon>
        <taxon>Helicoidea</taxon>
        <taxon>Geomitridae</taxon>
        <taxon>Candidula</taxon>
    </lineage>
</organism>
<protein>
    <submittedName>
        <fullName evidence="4">Uncharacterized protein</fullName>
    </submittedName>
</protein>
<dbReference type="OrthoDB" id="8400687at2759"/>
<dbReference type="SUPFAM" id="SSF52058">
    <property type="entry name" value="L domain-like"/>
    <property type="match status" value="1"/>
</dbReference>
<reference evidence="4" key="1">
    <citation type="submission" date="2021-04" db="EMBL/GenBank/DDBJ databases">
        <authorList>
            <consortium name="Molecular Ecology Group"/>
        </authorList>
    </citation>
    <scope>NUCLEOTIDE SEQUENCE</scope>
</reference>
<dbReference type="EMBL" id="CAJHNH020000783">
    <property type="protein sequence ID" value="CAG5119864.1"/>
    <property type="molecule type" value="Genomic_DNA"/>
</dbReference>
<evidence type="ECO:0000256" key="3">
    <source>
        <dbReference type="ARBA" id="ARBA00022737"/>
    </source>
</evidence>
<keyword evidence="3" id="KW-0677">Repeat</keyword>
<keyword evidence="2" id="KW-0732">Signal</keyword>
<dbReference type="InterPro" id="IPR050328">
    <property type="entry name" value="Dev_Immune_Receptor"/>
</dbReference>
<keyword evidence="1" id="KW-0433">Leucine-rich repeat</keyword>
<keyword evidence="5" id="KW-1185">Reference proteome</keyword>
<evidence type="ECO:0000313" key="5">
    <source>
        <dbReference type="Proteomes" id="UP000678393"/>
    </source>
</evidence>
<accession>A0A8S3YRY0</accession>
<dbReference type="InterPro" id="IPR001611">
    <property type="entry name" value="Leu-rich_rpt"/>
</dbReference>
<dbReference type="Gene3D" id="3.80.10.10">
    <property type="entry name" value="Ribonuclease Inhibitor"/>
    <property type="match status" value="2"/>
</dbReference>
<dbReference type="PROSITE" id="PS51450">
    <property type="entry name" value="LRR"/>
    <property type="match status" value="2"/>
</dbReference>
<sequence>MSALDATAHSLTRLSLNSNLLTIVPKALSNLNYLQSLYLQNNHITDIRWLPQNSKLGILSLSYNYIWNASQLSEVLRPYGTSMNSFDIDNNHLTSMPDISYMVNVRALQFTRNRLSDPISGAVASNVFMLELYYNSFPFVPKILSKLPLLTTIALSNNAITAIRETDFQRNTTIIELDYNLITELTDTSFPENFALQELNLNNNPLTKMSSVALKNLPSLTFLDLRSTKLTRLPLGLKYLGGLVVLDLTNNSLLVCTCAESSLRAWVMNLNPKNVKGSCGQTGVYNFFSALSPLCPVSADTHL</sequence>
<dbReference type="InterPro" id="IPR003591">
    <property type="entry name" value="Leu-rich_rpt_typical-subtyp"/>
</dbReference>